<reference evidence="1 2" key="1">
    <citation type="journal article" date="2021" name="Elife">
        <title>Chloroplast acquisition without the gene transfer in kleptoplastic sea slugs, Plakobranchus ocellatus.</title>
        <authorList>
            <person name="Maeda T."/>
            <person name="Takahashi S."/>
            <person name="Yoshida T."/>
            <person name="Shimamura S."/>
            <person name="Takaki Y."/>
            <person name="Nagai Y."/>
            <person name="Toyoda A."/>
            <person name="Suzuki Y."/>
            <person name="Arimoto A."/>
            <person name="Ishii H."/>
            <person name="Satoh N."/>
            <person name="Nishiyama T."/>
            <person name="Hasebe M."/>
            <person name="Maruyama T."/>
            <person name="Minagawa J."/>
            <person name="Obokata J."/>
            <person name="Shigenobu S."/>
        </authorList>
    </citation>
    <scope>NUCLEOTIDE SEQUENCE [LARGE SCALE GENOMIC DNA]</scope>
</reference>
<accession>A0AAV3ZA15</accession>
<keyword evidence="2" id="KW-1185">Reference proteome</keyword>
<proteinExistence type="predicted"/>
<name>A0AAV3ZA15_9GAST</name>
<organism evidence="1 2">
    <name type="scientific">Plakobranchus ocellatus</name>
    <dbReference type="NCBI Taxonomy" id="259542"/>
    <lineage>
        <taxon>Eukaryota</taxon>
        <taxon>Metazoa</taxon>
        <taxon>Spiralia</taxon>
        <taxon>Lophotrochozoa</taxon>
        <taxon>Mollusca</taxon>
        <taxon>Gastropoda</taxon>
        <taxon>Heterobranchia</taxon>
        <taxon>Euthyneura</taxon>
        <taxon>Panpulmonata</taxon>
        <taxon>Sacoglossa</taxon>
        <taxon>Placobranchoidea</taxon>
        <taxon>Plakobranchidae</taxon>
        <taxon>Plakobranchus</taxon>
    </lineage>
</organism>
<evidence type="ECO:0000313" key="1">
    <source>
        <dbReference type="EMBL" id="GFN92775.1"/>
    </source>
</evidence>
<dbReference type="EMBL" id="BLXT01002298">
    <property type="protein sequence ID" value="GFN92775.1"/>
    <property type="molecule type" value="Genomic_DNA"/>
</dbReference>
<dbReference type="AlphaFoldDB" id="A0AAV3ZA15"/>
<sequence length="154" mass="17135">MKHTAVHTMVVSGFQVLHQARAPIASLHTRQKCTTCSSKDPEIPNVVSIRKARLENSVLIKDKKQNIEGAVVDLMPLDLPSPNLPPYPLKRLELRLPLRPSRRNLRNLITHGAFLMGCFRDPPPPRLDPLVVGSLSPVSSLITHPFDFAPRCSV</sequence>
<dbReference type="Proteomes" id="UP000735302">
    <property type="component" value="Unassembled WGS sequence"/>
</dbReference>
<protein>
    <submittedName>
        <fullName evidence="1">Uncharacterized protein</fullName>
    </submittedName>
</protein>
<evidence type="ECO:0000313" key="2">
    <source>
        <dbReference type="Proteomes" id="UP000735302"/>
    </source>
</evidence>
<comment type="caution">
    <text evidence="1">The sequence shown here is derived from an EMBL/GenBank/DDBJ whole genome shotgun (WGS) entry which is preliminary data.</text>
</comment>
<gene>
    <name evidence="1" type="ORF">PoB_001928100</name>
</gene>